<evidence type="ECO:0000313" key="4">
    <source>
        <dbReference type="Proteomes" id="UP000681720"/>
    </source>
</evidence>
<feature type="compositionally biased region" description="Low complexity" evidence="1">
    <location>
        <begin position="104"/>
        <end position="117"/>
    </location>
</feature>
<protein>
    <submittedName>
        <fullName evidence="2">Uncharacterized protein</fullName>
    </submittedName>
</protein>
<dbReference type="Proteomes" id="UP000681720">
    <property type="component" value="Unassembled WGS sequence"/>
</dbReference>
<comment type="caution">
    <text evidence="2">The sequence shown here is derived from an EMBL/GenBank/DDBJ whole genome shotgun (WGS) entry which is preliminary data.</text>
</comment>
<organism evidence="2 4">
    <name type="scientific">Rotaria magnacalcarata</name>
    <dbReference type="NCBI Taxonomy" id="392030"/>
    <lineage>
        <taxon>Eukaryota</taxon>
        <taxon>Metazoa</taxon>
        <taxon>Spiralia</taxon>
        <taxon>Gnathifera</taxon>
        <taxon>Rotifera</taxon>
        <taxon>Eurotatoria</taxon>
        <taxon>Bdelloidea</taxon>
        <taxon>Philodinida</taxon>
        <taxon>Philodinidae</taxon>
        <taxon>Rotaria</taxon>
    </lineage>
</organism>
<sequence>MSDPLLSTDKDDVNNHNEATNPTHSSIERNDEEEKQKQAQQQINCLSELTLAESDSFFTVLKRLCFYWRRIALEKIRVILTLLFMSMLNLTTRITCFTRQRTPSSSSSFNTSVSSSSIRTLESH</sequence>
<feature type="compositionally biased region" description="Basic and acidic residues" evidence="1">
    <location>
        <begin position="26"/>
        <end position="37"/>
    </location>
</feature>
<evidence type="ECO:0000313" key="2">
    <source>
        <dbReference type="EMBL" id="CAF4061796.1"/>
    </source>
</evidence>
<feature type="region of interest" description="Disordered" evidence="1">
    <location>
        <begin position="1"/>
        <end position="39"/>
    </location>
</feature>
<gene>
    <name evidence="3" type="ORF">BYL167_LOCUS18822</name>
    <name evidence="2" type="ORF">GIL414_LOCUS15005</name>
</gene>
<name>A0A8S2PLW9_9BILA</name>
<dbReference type="EMBL" id="CAJOBJ010006491">
    <property type="protein sequence ID" value="CAF4061796.1"/>
    <property type="molecule type" value="Genomic_DNA"/>
</dbReference>
<dbReference type="Proteomes" id="UP000681967">
    <property type="component" value="Unassembled WGS sequence"/>
</dbReference>
<feature type="region of interest" description="Disordered" evidence="1">
    <location>
        <begin position="100"/>
        <end position="124"/>
    </location>
</feature>
<dbReference type="AlphaFoldDB" id="A0A8S2PLW9"/>
<proteinExistence type="predicted"/>
<feature type="compositionally biased region" description="Polar residues" evidence="1">
    <location>
        <begin position="16"/>
        <end position="25"/>
    </location>
</feature>
<evidence type="ECO:0000313" key="3">
    <source>
        <dbReference type="EMBL" id="CAF4095166.1"/>
    </source>
</evidence>
<reference evidence="2" key="1">
    <citation type="submission" date="2021-02" db="EMBL/GenBank/DDBJ databases">
        <authorList>
            <person name="Nowell W R."/>
        </authorList>
    </citation>
    <scope>NUCLEOTIDE SEQUENCE</scope>
</reference>
<evidence type="ECO:0000256" key="1">
    <source>
        <dbReference type="SAM" id="MobiDB-lite"/>
    </source>
</evidence>
<accession>A0A8S2PLW9</accession>
<dbReference type="EMBL" id="CAJOBH010007819">
    <property type="protein sequence ID" value="CAF4095166.1"/>
    <property type="molecule type" value="Genomic_DNA"/>
</dbReference>